<dbReference type="GeneID" id="32574527"/>
<dbReference type="Proteomes" id="UP000236735">
    <property type="component" value="Unassembled WGS sequence"/>
</dbReference>
<dbReference type="EMBL" id="FNUV01000001">
    <property type="protein sequence ID" value="SEF41379.1"/>
    <property type="molecule type" value="Genomic_DNA"/>
</dbReference>
<dbReference type="AlphaFoldDB" id="A0A1H5RSR3"/>
<dbReference type="RefSeq" id="WP_036910313.1">
    <property type="nucleotide sequence ID" value="NZ_FNUV01000001.1"/>
</dbReference>
<sequence>MYRKEIHNCPELIAYIQEIGFLPLLDSGIEGYAAEDVVDEDCRYIVYPDGGWEWPLWKWKGPIVQEGNCVYGKFFAGKAGFISREWWPDFCNYRRSRHPEPTEGSIEEAILFTLQGQGSLITRELRAACDFTGPKMRSRFDSYITRLQMSCRIITEDFIYPQDKHGKEYGWGWSLLTTPEQLFGREASLCTHSPEESFQRLLAHFHKILPNATDKQIEKLIG</sequence>
<dbReference type="Pfam" id="PF24741">
    <property type="entry name" value="AlkZ-rel"/>
    <property type="match status" value="1"/>
</dbReference>
<gene>
    <name evidence="1" type="ORF">SAMN05216354_0310</name>
</gene>
<protein>
    <submittedName>
        <fullName evidence="1">Uncharacterized protein</fullName>
    </submittedName>
</protein>
<accession>A0A1H5RSR3</accession>
<evidence type="ECO:0000313" key="2">
    <source>
        <dbReference type="Proteomes" id="UP000236735"/>
    </source>
</evidence>
<dbReference type="InterPro" id="IPR056298">
    <property type="entry name" value="AlkZ-rel"/>
</dbReference>
<proteinExistence type="predicted"/>
<organism evidence="1 2">
    <name type="scientific">Xylanibacter ruminicola</name>
    <name type="common">Prevotella ruminicola</name>
    <dbReference type="NCBI Taxonomy" id="839"/>
    <lineage>
        <taxon>Bacteria</taxon>
        <taxon>Pseudomonadati</taxon>
        <taxon>Bacteroidota</taxon>
        <taxon>Bacteroidia</taxon>
        <taxon>Bacteroidales</taxon>
        <taxon>Prevotellaceae</taxon>
        <taxon>Xylanibacter</taxon>
    </lineage>
</organism>
<evidence type="ECO:0000313" key="1">
    <source>
        <dbReference type="EMBL" id="SEF41379.1"/>
    </source>
</evidence>
<reference evidence="1 2" key="1">
    <citation type="submission" date="2016-10" db="EMBL/GenBank/DDBJ databases">
        <authorList>
            <person name="de Groot N.N."/>
        </authorList>
    </citation>
    <scope>NUCLEOTIDE SEQUENCE [LARGE SCALE GENOMIC DNA]</scope>
    <source>
        <strain evidence="1 2">AR32</strain>
    </source>
</reference>
<name>A0A1H5RSR3_XYLRU</name>